<dbReference type="EMBL" id="UINC01218343">
    <property type="protein sequence ID" value="SVE45320.1"/>
    <property type="molecule type" value="Genomic_DNA"/>
</dbReference>
<protein>
    <submittedName>
        <fullName evidence="1">Uncharacterized protein</fullName>
    </submittedName>
</protein>
<name>A0A383DM15_9ZZZZ</name>
<accession>A0A383DM15</accession>
<evidence type="ECO:0000313" key="1">
    <source>
        <dbReference type="EMBL" id="SVE45320.1"/>
    </source>
</evidence>
<feature type="non-terminal residue" evidence="1">
    <location>
        <position position="35"/>
    </location>
</feature>
<proteinExistence type="predicted"/>
<reference evidence="1" key="1">
    <citation type="submission" date="2018-05" db="EMBL/GenBank/DDBJ databases">
        <authorList>
            <person name="Lanie J.A."/>
            <person name="Ng W.-L."/>
            <person name="Kazmierczak K.M."/>
            <person name="Andrzejewski T.M."/>
            <person name="Davidsen T.M."/>
            <person name="Wayne K.J."/>
            <person name="Tettelin H."/>
            <person name="Glass J.I."/>
            <person name="Rusch D."/>
            <person name="Podicherti R."/>
            <person name="Tsui H.-C.T."/>
            <person name="Winkler M.E."/>
        </authorList>
    </citation>
    <scope>NUCLEOTIDE SEQUENCE</scope>
</reference>
<gene>
    <name evidence="1" type="ORF">METZ01_LOCUS498174</name>
</gene>
<organism evidence="1">
    <name type="scientific">marine metagenome</name>
    <dbReference type="NCBI Taxonomy" id="408172"/>
    <lineage>
        <taxon>unclassified sequences</taxon>
        <taxon>metagenomes</taxon>
        <taxon>ecological metagenomes</taxon>
    </lineage>
</organism>
<dbReference type="AlphaFoldDB" id="A0A383DM15"/>
<sequence length="35" mass="4177">MKQKDLFHSLIFPEHFHSNAVTDYNIFQIISRSVI</sequence>